<dbReference type="SUPFAM" id="SSF51445">
    <property type="entry name" value="(Trans)glycosidases"/>
    <property type="match status" value="1"/>
</dbReference>
<organism evidence="5 6">
    <name type="scientific">Natronorubrum texcoconense</name>
    <dbReference type="NCBI Taxonomy" id="1095776"/>
    <lineage>
        <taxon>Archaea</taxon>
        <taxon>Methanobacteriati</taxon>
        <taxon>Methanobacteriota</taxon>
        <taxon>Stenosarchaea group</taxon>
        <taxon>Halobacteria</taxon>
        <taxon>Halobacteriales</taxon>
        <taxon>Natrialbaceae</taxon>
        <taxon>Natronorubrum</taxon>
    </lineage>
</organism>
<keyword evidence="3" id="KW-0326">Glycosidase</keyword>
<dbReference type="InterPro" id="IPR000805">
    <property type="entry name" value="Glyco_hydro_26"/>
</dbReference>
<dbReference type="PANTHER" id="PTHR40079:SF4">
    <property type="entry name" value="GH26 DOMAIN-CONTAINING PROTEIN-RELATED"/>
    <property type="match status" value="1"/>
</dbReference>
<dbReference type="PANTHER" id="PTHR40079">
    <property type="entry name" value="MANNAN ENDO-1,4-BETA-MANNOSIDASE E-RELATED"/>
    <property type="match status" value="1"/>
</dbReference>
<sequence length="373" mass="42538">MRRRDVLCSVGTVPLLSSISGCAGPTTNERRRILGAYPGENAASPEQFRPFERWLETRFGVLTLYVNADDDERVRRQFLSGMTEVWQTGHVPMVTWLSYTGSETDTPSTITRQVRDGEYDDVLEWWVAELAAWLATDDPAIDGPRRLYFRPFPEMNGDWLPWSVLEDGDAEAFVDAWRYVHERLMNAVAAIGAGDPRDRVQWLWNPNATEHGEVPTEASYPGDAYVDWVGIDGYNFGDSPMGDGWRSPDSIFEPMRTRLVDLTGRPLSLPEFGTTSIRDGEPDMQAKRKWIEDVFDYIEANDVRMACWFNIDKETDWTVFGGARGTDTFDDERDGERYRVYDAFRERVQRGEYVGGSTGRPGVLSDAQFRGEF</sequence>
<dbReference type="RefSeq" id="WP_090305880.1">
    <property type="nucleotide sequence ID" value="NZ_FNFE01000002.1"/>
</dbReference>
<evidence type="ECO:0000256" key="1">
    <source>
        <dbReference type="ARBA" id="ARBA00007754"/>
    </source>
</evidence>
<dbReference type="Proteomes" id="UP000198882">
    <property type="component" value="Unassembled WGS sequence"/>
</dbReference>
<dbReference type="GO" id="GO:0016985">
    <property type="term" value="F:mannan endo-1,4-beta-mannosidase activity"/>
    <property type="evidence" value="ECO:0007669"/>
    <property type="project" value="InterPro"/>
</dbReference>
<dbReference type="OrthoDB" id="210716at2157"/>
<dbReference type="STRING" id="1095776.SAMN04515672_2276"/>
<proteinExistence type="inferred from homology"/>
<name>A0A1G8YTL5_9EURY</name>
<gene>
    <name evidence="5" type="ORF">SAMN04515672_2276</name>
</gene>
<evidence type="ECO:0000256" key="3">
    <source>
        <dbReference type="ARBA" id="ARBA00023295"/>
    </source>
</evidence>
<dbReference type="PROSITE" id="PS51257">
    <property type="entry name" value="PROKAR_LIPOPROTEIN"/>
    <property type="match status" value="1"/>
</dbReference>
<dbReference type="Pfam" id="PF02156">
    <property type="entry name" value="Glyco_hydro_26"/>
    <property type="match status" value="1"/>
</dbReference>
<accession>A0A1G8YTL5</accession>
<dbReference type="GO" id="GO:0006080">
    <property type="term" value="P:substituted mannan metabolic process"/>
    <property type="evidence" value="ECO:0007669"/>
    <property type="project" value="InterPro"/>
</dbReference>
<feature type="domain" description="GH26" evidence="4">
    <location>
        <begin position="10"/>
        <end position="338"/>
    </location>
</feature>
<comment type="similarity">
    <text evidence="1">Belongs to the glycosyl hydrolase 26 family.</text>
</comment>
<dbReference type="InterPro" id="IPR022790">
    <property type="entry name" value="GH26_dom"/>
</dbReference>
<dbReference type="AlphaFoldDB" id="A0A1G8YTL5"/>
<dbReference type="InterPro" id="IPR017853">
    <property type="entry name" value="GH"/>
</dbReference>
<keyword evidence="6" id="KW-1185">Reference proteome</keyword>
<evidence type="ECO:0000313" key="5">
    <source>
        <dbReference type="EMBL" id="SDK05350.1"/>
    </source>
</evidence>
<evidence type="ECO:0000313" key="6">
    <source>
        <dbReference type="Proteomes" id="UP000198882"/>
    </source>
</evidence>
<evidence type="ECO:0000256" key="2">
    <source>
        <dbReference type="ARBA" id="ARBA00022801"/>
    </source>
</evidence>
<evidence type="ECO:0000259" key="4">
    <source>
        <dbReference type="PROSITE" id="PS51764"/>
    </source>
</evidence>
<keyword evidence="2 5" id="KW-0378">Hydrolase</keyword>
<dbReference type="PROSITE" id="PS51764">
    <property type="entry name" value="GH26"/>
    <property type="match status" value="1"/>
</dbReference>
<dbReference type="Gene3D" id="3.20.20.80">
    <property type="entry name" value="Glycosidases"/>
    <property type="match status" value="1"/>
</dbReference>
<protein>
    <submittedName>
        <fullName evidence="5">Glycosyl hydrolase family 26</fullName>
    </submittedName>
</protein>
<reference evidence="6" key="1">
    <citation type="submission" date="2016-10" db="EMBL/GenBank/DDBJ databases">
        <authorList>
            <person name="Varghese N."/>
            <person name="Submissions S."/>
        </authorList>
    </citation>
    <scope>NUCLEOTIDE SEQUENCE [LARGE SCALE GENOMIC DNA]</scope>
    <source>
        <strain evidence="6">B4,CECT 8067,JCM 17497</strain>
    </source>
</reference>
<dbReference type="EMBL" id="FNFE01000002">
    <property type="protein sequence ID" value="SDK05350.1"/>
    <property type="molecule type" value="Genomic_DNA"/>
</dbReference>